<dbReference type="AlphaFoldDB" id="A0A9J6GFD3"/>
<evidence type="ECO:0000313" key="2">
    <source>
        <dbReference type="Proteomes" id="UP000821853"/>
    </source>
</evidence>
<protein>
    <submittedName>
        <fullName evidence="1">Uncharacterized protein</fullName>
    </submittedName>
</protein>
<dbReference type="Proteomes" id="UP000821853">
    <property type="component" value="Chromosome 4"/>
</dbReference>
<comment type="caution">
    <text evidence="1">The sequence shown here is derived from an EMBL/GenBank/DDBJ whole genome shotgun (WGS) entry which is preliminary data.</text>
</comment>
<dbReference type="EMBL" id="JABSTR010000006">
    <property type="protein sequence ID" value="KAH9373052.1"/>
    <property type="molecule type" value="Genomic_DNA"/>
</dbReference>
<evidence type="ECO:0000313" key="1">
    <source>
        <dbReference type="EMBL" id="KAH9373052.1"/>
    </source>
</evidence>
<name>A0A9J6GFD3_HAELO</name>
<sequence length="105" mass="12078">MAQLFPMSHKSASLALSYSTRSSTHTITQLRTYTTQITGLIKRITTRKNDLVESERLRFRHSFLISRFCYHLPYATLTLTQQQSLKALLRLAYRAALLLPTHAPI</sequence>
<accession>A0A9J6GFD3</accession>
<proteinExistence type="predicted"/>
<reference evidence="1 2" key="1">
    <citation type="journal article" date="2020" name="Cell">
        <title>Large-Scale Comparative Analyses of Tick Genomes Elucidate Their Genetic Diversity and Vector Capacities.</title>
        <authorList>
            <consortium name="Tick Genome and Microbiome Consortium (TIGMIC)"/>
            <person name="Jia N."/>
            <person name="Wang J."/>
            <person name="Shi W."/>
            <person name="Du L."/>
            <person name="Sun Y."/>
            <person name="Zhan W."/>
            <person name="Jiang J.F."/>
            <person name="Wang Q."/>
            <person name="Zhang B."/>
            <person name="Ji P."/>
            <person name="Bell-Sakyi L."/>
            <person name="Cui X.M."/>
            <person name="Yuan T.T."/>
            <person name="Jiang B.G."/>
            <person name="Yang W.F."/>
            <person name="Lam T.T."/>
            <person name="Chang Q.C."/>
            <person name="Ding S.J."/>
            <person name="Wang X.J."/>
            <person name="Zhu J.G."/>
            <person name="Ruan X.D."/>
            <person name="Zhao L."/>
            <person name="Wei J.T."/>
            <person name="Ye R.Z."/>
            <person name="Que T.C."/>
            <person name="Du C.H."/>
            <person name="Zhou Y.H."/>
            <person name="Cheng J.X."/>
            <person name="Dai P.F."/>
            <person name="Guo W.B."/>
            <person name="Han X.H."/>
            <person name="Huang E.J."/>
            <person name="Li L.F."/>
            <person name="Wei W."/>
            <person name="Gao Y.C."/>
            <person name="Liu J.Z."/>
            <person name="Shao H.Z."/>
            <person name="Wang X."/>
            <person name="Wang C.C."/>
            <person name="Yang T.C."/>
            <person name="Huo Q.B."/>
            <person name="Li W."/>
            <person name="Chen H.Y."/>
            <person name="Chen S.E."/>
            <person name="Zhou L.G."/>
            <person name="Ni X.B."/>
            <person name="Tian J.H."/>
            <person name="Sheng Y."/>
            <person name="Liu T."/>
            <person name="Pan Y.S."/>
            <person name="Xia L.Y."/>
            <person name="Li J."/>
            <person name="Zhao F."/>
            <person name="Cao W.C."/>
        </authorList>
    </citation>
    <scope>NUCLEOTIDE SEQUENCE [LARGE SCALE GENOMIC DNA]</scope>
    <source>
        <strain evidence="1">HaeL-2018</strain>
    </source>
</reference>
<dbReference type="VEuPathDB" id="VectorBase:HLOH_057807"/>
<gene>
    <name evidence="1" type="ORF">HPB48_010027</name>
</gene>
<keyword evidence="2" id="KW-1185">Reference proteome</keyword>
<organism evidence="1 2">
    <name type="scientific">Haemaphysalis longicornis</name>
    <name type="common">Bush tick</name>
    <dbReference type="NCBI Taxonomy" id="44386"/>
    <lineage>
        <taxon>Eukaryota</taxon>
        <taxon>Metazoa</taxon>
        <taxon>Ecdysozoa</taxon>
        <taxon>Arthropoda</taxon>
        <taxon>Chelicerata</taxon>
        <taxon>Arachnida</taxon>
        <taxon>Acari</taxon>
        <taxon>Parasitiformes</taxon>
        <taxon>Ixodida</taxon>
        <taxon>Ixodoidea</taxon>
        <taxon>Ixodidae</taxon>
        <taxon>Haemaphysalinae</taxon>
        <taxon>Haemaphysalis</taxon>
    </lineage>
</organism>